<feature type="transmembrane region" description="Helical" evidence="1">
    <location>
        <begin position="109"/>
        <end position="131"/>
    </location>
</feature>
<organism evidence="2 3">
    <name type="scientific">Anaerotignum neopropionicum</name>
    <dbReference type="NCBI Taxonomy" id="36847"/>
    <lineage>
        <taxon>Bacteria</taxon>
        <taxon>Bacillati</taxon>
        <taxon>Bacillota</taxon>
        <taxon>Clostridia</taxon>
        <taxon>Lachnospirales</taxon>
        <taxon>Anaerotignaceae</taxon>
        <taxon>Anaerotignum</taxon>
    </lineage>
</organism>
<keyword evidence="3" id="KW-1185">Reference proteome</keyword>
<dbReference type="EMBL" id="LRVM01000001">
    <property type="protein sequence ID" value="KXL54446.1"/>
    <property type="molecule type" value="Genomic_DNA"/>
</dbReference>
<keyword evidence="1" id="KW-0812">Transmembrane</keyword>
<accession>A0A136WIQ6</accession>
<feature type="transmembrane region" description="Helical" evidence="1">
    <location>
        <begin position="12"/>
        <end position="29"/>
    </location>
</feature>
<feature type="transmembrane region" description="Helical" evidence="1">
    <location>
        <begin position="35"/>
        <end position="58"/>
    </location>
</feature>
<dbReference type="AlphaFoldDB" id="A0A136WIQ6"/>
<proteinExistence type="predicted"/>
<feature type="transmembrane region" description="Helical" evidence="1">
    <location>
        <begin position="65"/>
        <end position="89"/>
    </location>
</feature>
<evidence type="ECO:0000256" key="1">
    <source>
        <dbReference type="SAM" id="Phobius"/>
    </source>
</evidence>
<gene>
    <name evidence="2" type="ORF">CLNEO_05520</name>
</gene>
<keyword evidence="1" id="KW-1133">Transmembrane helix</keyword>
<protein>
    <submittedName>
        <fullName evidence="2">Uncharacterized protein</fullName>
    </submittedName>
</protein>
<dbReference type="Proteomes" id="UP000070539">
    <property type="component" value="Unassembled WGS sequence"/>
</dbReference>
<name>A0A136WIQ6_9FIRM</name>
<dbReference type="RefSeq" id="WP_162266449.1">
    <property type="nucleotide sequence ID" value="NZ_LRVM01000001.1"/>
</dbReference>
<comment type="caution">
    <text evidence="2">The sequence shown here is derived from an EMBL/GenBank/DDBJ whole genome shotgun (WGS) entry which is preliminary data.</text>
</comment>
<keyword evidence="1" id="KW-0472">Membrane</keyword>
<evidence type="ECO:0000313" key="3">
    <source>
        <dbReference type="Proteomes" id="UP000070539"/>
    </source>
</evidence>
<reference evidence="2 3" key="1">
    <citation type="submission" date="2016-01" db="EMBL/GenBank/DDBJ databases">
        <title>Genome sequence of Clostridium neopropionicum X4, DSM-3847.</title>
        <authorList>
            <person name="Poehlein A."/>
            <person name="Beck M.H."/>
            <person name="Bengelsdorf F.R."/>
            <person name="Daniel R."/>
            <person name="Duerre P."/>
        </authorList>
    </citation>
    <scope>NUCLEOTIDE SEQUENCE [LARGE SCALE GENOMIC DNA]</scope>
    <source>
        <strain evidence="2 3">DSM-3847</strain>
    </source>
</reference>
<evidence type="ECO:0000313" key="2">
    <source>
        <dbReference type="EMBL" id="KXL54446.1"/>
    </source>
</evidence>
<sequence length="140" mass="16687">MFASKWEKKTFARIVLLSWAGLFLPWFSFEPSMEGYVWGFLFFPYFMMQMAVLVVFYNNEPKDELGVFIVSIITELCLVTFPIIYIWQMFTWYTPFVSVDNIFETSLEITYPSFWISLVLAIIPILAFPVLRRWKKDEAK</sequence>